<gene>
    <name evidence="1" type="ORF">GLOTRDRAFT_108036</name>
</gene>
<accession>S7PUF7</accession>
<organism evidence="1 2">
    <name type="scientific">Gloeophyllum trabeum (strain ATCC 11539 / FP-39264 / Madison 617)</name>
    <name type="common">Brown rot fungus</name>
    <dbReference type="NCBI Taxonomy" id="670483"/>
    <lineage>
        <taxon>Eukaryota</taxon>
        <taxon>Fungi</taxon>
        <taxon>Dikarya</taxon>
        <taxon>Basidiomycota</taxon>
        <taxon>Agaricomycotina</taxon>
        <taxon>Agaricomycetes</taxon>
        <taxon>Gloeophyllales</taxon>
        <taxon>Gloeophyllaceae</taxon>
        <taxon>Gloeophyllum</taxon>
    </lineage>
</organism>
<dbReference type="GeneID" id="19298881"/>
<keyword evidence="2" id="KW-1185">Reference proteome</keyword>
<dbReference type="AlphaFoldDB" id="S7PUF7"/>
<dbReference type="KEGG" id="gtr:GLOTRDRAFT_108036"/>
<reference evidence="1 2" key="1">
    <citation type="journal article" date="2012" name="Science">
        <title>The Paleozoic origin of enzymatic lignin decomposition reconstructed from 31 fungal genomes.</title>
        <authorList>
            <person name="Floudas D."/>
            <person name="Binder M."/>
            <person name="Riley R."/>
            <person name="Barry K."/>
            <person name="Blanchette R.A."/>
            <person name="Henrissat B."/>
            <person name="Martinez A.T."/>
            <person name="Otillar R."/>
            <person name="Spatafora J.W."/>
            <person name="Yadav J.S."/>
            <person name="Aerts A."/>
            <person name="Benoit I."/>
            <person name="Boyd A."/>
            <person name="Carlson A."/>
            <person name="Copeland A."/>
            <person name="Coutinho P.M."/>
            <person name="de Vries R.P."/>
            <person name="Ferreira P."/>
            <person name="Findley K."/>
            <person name="Foster B."/>
            <person name="Gaskell J."/>
            <person name="Glotzer D."/>
            <person name="Gorecki P."/>
            <person name="Heitman J."/>
            <person name="Hesse C."/>
            <person name="Hori C."/>
            <person name="Igarashi K."/>
            <person name="Jurgens J.A."/>
            <person name="Kallen N."/>
            <person name="Kersten P."/>
            <person name="Kohler A."/>
            <person name="Kuees U."/>
            <person name="Kumar T.K.A."/>
            <person name="Kuo A."/>
            <person name="LaButti K."/>
            <person name="Larrondo L.F."/>
            <person name="Lindquist E."/>
            <person name="Ling A."/>
            <person name="Lombard V."/>
            <person name="Lucas S."/>
            <person name="Lundell T."/>
            <person name="Martin R."/>
            <person name="McLaughlin D.J."/>
            <person name="Morgenstern I."/>
            <person name="Morin E."/>
            <person name="Murat C."/>
            <person name="Nagy L.G."/>
            <person name="Nolan M."/>
            <person name="Ohm R.A."/>
            <person name="Patyshakuliyeva A."/>
            <person name="Rokas A."/>
            <person name="Ruiz-Duenas F.J."/>
            <person name="Sabat G."/>
            <person name="Salamov A."/>
            <person name="Samejima M."/>
            <person name="Schmutz J."/>
            <person name="Slot J.C."/>
            <person name="St John F."/>
            <person name="Stenlid J."/>
            <person name="Sun H."/>
            <person name="Sun S."/>
            <person name="Syed K."/>
            <person name="Tsang A."/>
            <person name="Wiebenga A."/>
            <person name="Young D."/>
            <person name="Pisabarro A."/>
            <person name="Eastwood D.C."/>
            <person name="Martin F."/>
            <person name="Cullen D."/>
            <person name="Grigoriev I.V."/>
            <person name="Hibbett D.S."/>
        </authorList>
    </citation>
    <scope>NUCLEOTIDE SEQUENCE [LARGE SCALE GENOMIC DNA]</scope>
    <source>
        <strain evidence="1 2">ATCC 11539</strain>
    </source>
</reference>
<dbReference type="OrthoDB" id="5424209at2759"/>
<evidence type="ECO:0000313" key="2">
    <source>
        <dbReference type="Proteomes" id="UP000030669"/>
    </source>
</evidence>
<evidence type="ECO:0000313" key="1">
    <source>
        <dbReference type="EMBL" id="EPQ51446.1"/>
    </source>
</evidence>
<sequence>MLNDASTEIAAPLYHPSEWERTTGSLQTLPSSSTGPNYLTCRFRRPEGRIQTMPTRTAHGVFNTPLNPVWHSVAPKISTILKDTKIRYAAIHAACFMTHGEDHQGLHRAVVEWFEGVSETLAGCALLCATDDMKPIYHVRSVAFVFHENKTRSGEPSSSVLSVSNCHRVRLASARRFRSGLKEIEKAVADLGGGVDDLADDIAVLQAKLGRDLEHRNIGHVDWAPAISVVGYRYTRDIGTFVVDAERFRGHFKGNVVDLVMEVRNSTDLTVGRFSGLEAYTSSALGVESWEIAQLKIQYPYADFNRDHF</sequence>
<protein>
    <submittedName>
        <fullName evidence="1">Uncharacterized protein</fullName>
    </submittedName>
</protein>
<dbReference type="eggNOG" id="ENOG502SK3U">
    <property type="taxonomic scope" value="Eukaryota"/>
</dbReference>
<name>S7PUF7_GLOTA</name>
<dbReference type="Proteomes" id="UP000030669">
    <property type="component" value="Unassembled WGS sequence"/>
</dbReference>
<proteinExistence type="predicted"/>
<dbReference type="RefSeq" id="XP_007869924.1">
    <property type="nucleotide sequence ID" value="XM_007871733.1"/>
</dbReference>
<dbReference type="HOGENOM" id="CLU_900330_0_0_1"/>
<dbReference type="EMBL" id="KB469310">
    <property type="protein sequence ID" value="EPQ51446.1"/>
    <property type="molecule type" value="Genomic_DNA"/>
</dbReference>